<keyword evidence="3" id="KW-1185">Reference proteome</keyword>
<dbReference type="EMBL" id="VJZT01000014">
    <property type="protein sequence ID" value="TRX37100.1"/>
    <property type="molecule type" value="Genomic_DNA"/>
</dbReference>
<evidence type="ECO:0000313" key="2">
    <source>
        <dbReference type="EMBL" id="TRX37100.1"/>
    </source>
</evidence>
<gene>
    <name evidence="2" type="ORF">FNW21_12970</name>
</gene>
<dbReference type="Gene3D" id="3.90.1340.10">
    <property type="entry name" value="Phage tail collar domain"/>
    <property type="match status" value="1"/>
</dbReference>
<dbReference type="Proteomes" id="UP000316371">
    <property type="component" value="Unassembled WGS sequence"/>
</dbReference>
<comment type="caution">
    <text evidence="2">The sequence shown here is derived from an EMBL/GenBank/DDBJ whole genome shotgun (WGS) entry which is preliminary data.</text>
</comment>
<proteinExistence type="predicted"/>
<evidence type="ECO:0000313" key="3">
    <source>
        <dbReference type="Proteomes" id="UP000316371"/>
    </source>
</evidence>
<dbReference type="InterPro" id="IPR011083">
    <property type="entry name" value="Phage_tail_collar_dom"/>
</dbReference>
<reference evidence="2 3" key="1">
    <citation type="submission" date="2019-07" db="EMBL/GenBank/DDBJ databases">
        <title>Novel species of Flavobacterium.</title>
        <authorList>
            <person name="Liu Q."/>
            <person name="Xin Y.-H."/>
        </authorList>
    </citation>
    <scope>NUCLEOTIDE SEQUENCE [LARGE SCALE GENOMIC DNA]</scope>
    <source>
        <strain evidence="2 3">LB1R34</strain>
    </source>
</reference>
<dbReference type="OrthoDB" id="9810174at2"/>
<feature type="domain" description="Phage tail collar" evidence="1">
    <location>
        <begin position="6"/>
        <end position="61"/>
    </location>
</feature>
<protein>
    <recommendedName>
        <fullName evidence="1">Phage tail collar domain-containing protein</fullName>
    </recommendedName>
</protein>
<name>A0A553DWP3_9FLAO</name>
<evidence type="ECO:0000259" key="1">
    <source>
        <dbReference type="Pfam" id="PF07484"/>
    </source>
</evidence>
<dbReference type="AlphaFoldDB" id="A0A553DWP3"/>
<sequence>MDGYIGEIKMFSGDFVPKGWMLCNGEELAITKYVPLYSIIGNVYGGNGSTVFNLPDFCGRVAVGLGIISVPGDIGKYNLGEKNGNNETRLMPSNIPELRGGFVDGTKFSIPCAADGGAFNPIGKVIGGNGDASIFSGIPTGTLEPFDLNKAISGDHLVVVNNRNGHIEPLSIMQPGLVIFYIICVNGLYPDRGE</sequence>
<accession>A0A553DWP3</accession>
<dbReference type="Pfam" id="PF07484">
    <property type="entry name" value="Collar"/>
    <property type="match status" value="1"/>
</dbReference>
<dbReference type="InterPro" id="IPR037053">
    <property type="entry name" value="Phage_tail_collar_dom_sf"/>
</dbReference>
<organism evidence="2 3">
    <name type="scientific">Flavobacterium restrictum</name>
    <dbReference type="NCBI Taxonomy" id="2594428"/>
    <lineage>
        <taxon>Bacteria</taxon>
        <taxon>Pseudomonadati</taxon>
        <taxon>Bacteroidota</taxon>
        <taxon>Flavobacteriia</taxon>
        <taxon>Flavobacteriales</taxon>
        <taxon>Flavobacteriaceae</taxon>
        <taxon>Flavobacterium</taxon>
    </lineage>
</organism>
<dbReference type="SUPFAM" id="SSF88874">
    <property type="entry name" value="Receptor-binding domain of short tail fibre protein gp12"/>
    <property type="match status" value="1"/>
</dbReference>
<dbReference type="RefSeq" id="WP_144257182.1">
    <property type="nucleotide sequence ID" value="NZ_VJZT01000014.1"/>
</dbReference>